<feature type="coiled-coil region" evidence="11">
    <location>
        <begin position="765"/>
        <end position="792"/>
    </location>
</feature>
<evidence type="ECO:0000256" key="1">
    <source>
        <dbReference type="ARBA" id="ARBA00004229"/>
    </source>
</evidence>
<dbReference type="SMART" id="SM01103">
    <property type="entry name" value="CRS1_YhbY"/>
    <property type="match status" value="3"/>
</dbReference>
<evidence type="ECO:0000256" key="12">
    <source>
        <dbReference type="SAM" id="MobiDB-lite"/>
    </source>
</evidence>
<evidence type="ECO:0000256" key="7">
    <source>
        <dbReference type="ARBA" id="ARBA00022946"/>
    </source>
</evidence>
<dbReference type="SUPFAM" id="SSF75471">
    <property type="entry name" value="YhbY-like"/>
    <property type="match status" value="3"/>
</dbReference>
<evidence type="ECO:0000256" key="5">
    <source>
        <dbReference type="ARBA" id="ARBA00022737"/>
    </source>
</evidence>
<feature type="compositionally biased region" description="Acidic residues" evidence="12">
    <location>
        <begin position="869"/>
        <end position="880"/>
    </location>
</feature>
<gene>
    <name evidence="14" type="ORF">P3X46_006239</name>
</gene>
<evidence type="ECO:0000256" key="10">
    <source>
        <dbReference type="PROSITE-ProRule" id="PRU00626"/>
    </source>
</evidence>
<keyword evidence="11" id="KW-0175">Coiled coil</keyword>
<dbReference type="InterPro" id="IPR035920">
    <property type="entry name" value="YhbY-like_sf"/>
</dbReference>
<feature type="compositionally biased region" description="Polar residues" evidence="12">
    <location>
        <begin position="884"/>
        <end position="896"/>
    </location>
</feature>
<evidence type="ECO:0000256" key="9">
    <source>
        <dbReference type="ARBA" id="ARBA00023274"/>
    </source>
</evidence>
<evidence type="ECO:0000256" key="11">
    <source>
        <dbReference type="SAM" id="Coils"/>
    </source>
</evidence>
<proteinExistence type="predicted"/>
<feature type="domain" description="CRM" evidence="13">
    <location>
        <begin position="216"/>
        <end position="312"/>
    </location>
</feature>
<dbReference type="PANTHER" id="PTHR31846:SF19">
    <property type="entry name" value="CRM-DOMAIN CONTAINING FACTOR CFM3A, CHLOROPLASTIC_MITOCHONDRIAL"/>
    <property type="match status" value="1"/>
</dbReference>
<feature type="region of interest" description="Disordered" evidence="12">
    <location>
        <begin position="79"/>
        <end position="112"/>
    </location>
</feature>
<feature type="region of interest" description="Disordered" evidence="12">
    <location>
        <begin position="53"/>
        <end position="72"/>
    </location>
</feature>
<dbReference type="PROSITE" id="PS51295">
    <property type="entry name" value="CRM"/>
    <property type="match status" value="3"/>
</dbReference>
<evidence type="ECO:0000256" key="2">
    <source>
        <dbReference type="ARBA" id="ARBA00022528"/>
    </source>
</evidence>
<keyword evidence="2" id="KW-0150">Chloroplast</keyword>
<dbReference type="Pfam" id="PF01985">
    <property type="entry name" value="CRS1_YhbY"/>
    <property type="match status" value="3"/>
</dbReference>
<feature type="region of interest" description="Disordered" evidence="12">
    <location>
        <begin position="343"/>
        <end position="365"/>
    </location>
</feature>
<evidence type="ECO:0000256" key="4">
    <source>
        <dbReference type="ARBA" id="ARBA00022664"/>
    </source>
</evidence>
<feature type="domain" description="CRM" evidence="13">
    <location>
        <begin position="638"/>
        <end position="738"/>
    </location>
</feature>
<feature type="coiled-coil region" evidence="11">
    <location>
        <begin position="593"/>
        <end position="620"/>
    </location>
</feature>
<keyword evidence="3" id="KW-0934">Plastid</keyword>
<evidence type="ECO:0000256" key="6">
    <source>
        <dbReference type="ARBA" id="ARBA00022884"/>
    </source>
</evidence>
<evidence type="ECO:0000313" key="15">
    <source>
        <dbReference type="Proteomes" id="UP001174677"/>
    </source>
</evidence>
<accession>A0ABQ9MS57</accession>
<sequence length="896" mass="101743">MALVPGRHLHFDSFQSSFSKFNGSPLHFFRYNSSIPLRARTLYANSLCDKNPPRKSSFLATDKPVSQRKPIDKVSTTSNWFSKWNKPNKQNHPKPPQAVFNYRNSDNSGTGGSTMDKIVEKLKKHGYVDGDANEKKEKTPERMIEKGSVEDIFYAEEGILPNSRGGISRESPLGVEDLFKSNGEVRFPWEKPKKEENEDEREWTARGKSRTALAELTLPESELRRLRNLTYQIKSKVRVKGAGVTQEVVDTIHERWKDSEIVRVKVEGAPALNMRRMHEILERKTGGLVIWRSGTSVSLYRGVSYEVPLVQLNQRILKRNEISTNSLPTPTGKLIMSPSRFASSSKLDMPRSNSDAAVEGEEKKETGMLEEVKYEDEVNNLLEGLGPRYTDWPGLDPLPVDADLLPGIVPGYQPPFRILPYGVRSTLGQKEATSLRRLARVLPPHFALGRSRQLQGLAVAMIKLWEKSSIAKIALKRGVQLTTSERMAEDIKKLTGGMLLSRNKDFLVFYRGKDFLSPDVSETLLERERLAKSLQDKEEQARLRASALVIQSSGTMEQSGTAGTLQETLDADAKWGKSLDDNHREKFMREVEIARHANLVRKLESKLVFAEKKLTKAERALSKVEEFLKPAERQADPDSITDEERYMFRKLGLRMKAFLLLGRRGVFDGTVENMHLHWKYRELVKIILKAKSFEQVKKIALALEAESGGVLVSVDRISKGYAIIVFRGKNYQRPSTLRPRNLLTKRKALARSVEMQRREALVNHVSALQMKVDEIRCEIERMESVKDEGDEELYDRLDASYPTDAGDNEEEGDEACLGAYNSEYDAKYDDDDETGNIVQSIHLETNFPCDVQSQESETETEGERYPETFDGENDDEDGFESDNLAQNHHTSFPYNV</sequence>
<feature type="domain" description="CRM" evidence="13">
    <location>
        <begin position="425"/>
        <end position="522"/>
    </location>
</feature>
<dbReference type="PANTHER" id="PTHR31846">
    <property type="entry name" value="CRS1 / YHBY (CRM) DOMAIN-CONTAINING PROTEIN"/>
    <property type="match status" value="1"/>
</dbReference>
<reference evidence="14" key="1">
    <citation type="journal article" date="2023" name="Plant Biotechnol. J.">
        <title>Chromosome-level wild Hevea brasiliensis genome provides new tools for genomic-assisted breeding and valuable loci to elevate rubber yield.</title>
        <authorList>
            <person name="Cheng H."/>
            <person name="Song X."/>
            <person name="Hu Y."/>
            <person name="Wu T."/>
            <person name="Yang Q."/>
            <person name="An Z."/>
            <person name="Feng S."/>
            <person name="Deng Z."/>
            <person name="Wu W."/>
            <person name="Zeng X."/>
            <person name="Tu M."/>
            <person name="Wang X."/>
            <person name="Huang H."/>
        </authorList>
    </citation>
    <scope>NUCLEOTIDE SEQUENCE</scope>
    <source>
        <strain evidence="14">MT/VB/25A 57/8</strain>
    </source>
</reference>
<dbReference type="EMBL" id="JARPOI010000004">
    <property type="protein sequence ID" value="KAJ9182218.1"/>
    <property type="molecule type" value="Genomic_DNA"/>
</dbReference>
<evidence type="ECO:0000259" key="13">
    <source>
        <dbReference type="PROSITE" id="PS51295"/>
    </source>
</evidence>
<keyword evidence="8" id="KW-0508">mRNA splicing</keyword>
<keyword evidence="5" id="KW-0677">Repeat</keyword>
<dbReference type="Gene3D" id="3.30.110.60">
    <property type="entry name" value="YhbY-like"/>
    <property type="match status" value="3"/>
</dbReference>
<comment type="caution">
    <text evidence="14">The sequence shown here is derived from an EMBL/GenBank/DDBJ whole genome shotgun (WGS) entry which is preliminary data.</text>
</comment>
<feature type="region of interest" description="Disordered" evidence="12">
    <location>
        <begin position="850"/>
        <end position="896"/>
    </location>
</feature>
<organism evidence="14 15">
    <name type="scientific">Hevea brasiliensis</name>
    <name type="common">Para rubber tree</name>
    <name type="synonym">Siphonia brasiliensis</name>
    <dbReference type="NCBI Taxonomy" id="3981"/>
    <lineage>
        <taxon>Eukaryota</taxon>
        <taxon>Viridiplantae</taxon>
        <taxon>Streptophyta</taxon>
        <taxon>Embryophyta</taxon>
        <taxon>Tracheophyta</taxon>
        <taxon>Spermatophyta</taxon>
        <taxon>Magnoliopsida</taxon>
        <taxon>eudicotyledons</taxon>
        <taxon>Gunneridae</taxon>
        <taxon>Pentapetalae</taxon>
        <taxon>rosids</taxon>
        <taxon>fabids</taxon>
        <taxon>Malpighiales</taxon>
        <taxon>Euphorbiaceae</taxon>
        <taxon>Crotonoideae</taxon>
        <taxon>Micrandreae</taxon>
        <taxon>Hevea</taxon>
    </lineage>
</organism>
<evidence type="ECO:0000256" key="3">
    <source>
        <dbReference type="ARBA" id="ARBA00022640"/>
    </source>
</evidence>
<keyword evidence="15" id="KW-1185">Reference proteome</keyword>
<keyword evidence="6 10" id="KW-0694">RNA-binding</keyword>
<keyword evidence="9" id="KW-0687">Ribonucleoprotein</keyword>
<dbReference type="InterPro" id="IPR045278">
    <property type="entry name" value="CRS1/CFM2/CFM3"/>
</dbReference>
<keyword evidence="7" id="KW-0809">Transit peptide</keyword>
<dbReference type="InterPro" id="IPR001890">
    <property type="entry name" value="RNA-binding_CRM"/>
</dbReference>
<keyword evidence="4" id="KW-0507">mRNA processing</keyword>
<feature type="compositionally biased region" description="Polar residues" evidence="12">
    <location>
        <begin position="343"/>
        <end position="355"/>
    </location>
</feature>
<evidence type="ECO:0000256" key="8">
    <source>
        <dbReference type="ARBA" id="ARBA00023187"/>
    </source>
</evidence>
<comment type="subcellular location">
    <subcellularLocation>
        <location evidence="1">Plastid</location>
        <location evidence="1">Chloroplast</location>
    </subcellularLocation>
</comment>
<evidence type="ECO:0000313" key="14">
    <source>
        <dbReference type="EMBL" id="KAJ9182218.1"/>
    </source>
</evidence>
<dbReference type="Proteomes" id="UP001174677">
    <property type="component" value="Chromosome 4"/>
</dbReference>
<name>A0ABQ9MS57_HEVBR</name>
<protein>
    <recommendedName>
        <fullName evidence="13">CRM domain-containing protein</fullName>
    </recommendedName>
</protein>